<evidence type="ECO:0008006" key="5">
    <source>
        <dbReference type="Google" id="ProtNLM"/>
    </source>
</evidence>
<feature type="signal peptide" evidence="2">
    <location>
        <begin position="1"/>
        <end position="19"/>
    </location>
</feature>
<dbReference type="SUPFAM" id="SSF49899">
    <property type="entry name" value="Concanavalin A-like lectins/glucanases"/>
    <property type="match status" value="1"/>
</dbReference>
<dbReference type="PANTHER" id="PTHR10963:SF24">
    <property type="entry name" value="GLYCOSIDASE C21B10.07-RELATED"/>
    <property type="match status" value="1"/>
</dbReference>
<name>A0A0W0F8U0_MONRR</name>
<evidence type="ECO:0000313" key="3">
    <source>
        <dbReference type="EMBL" id="KTB32578.1"/>
    </source>
</evidence>
<dbReference type="Gene3D" id="2.60.120.200">
    <property type="match status" value="1"/>
</dbReference>
<protein>
    <recommendedName>
        <fullName evidence="5">Glycoside hydrolase family 16 protein</fullName>
    </recommendedName>
</protein>
<dbReference type="InterPro" id="IPR050546">
    <property type="entry name" value="Glycosyl_Hydrlase_16"/>
</dbReference>
<feature type="compositionally biased region" description="Low complexity" evidence="1">
    <location>
        <begin position="346"/>
        <end position="359"/>
    </location>
</feature>
<reference evidence="3 4" key="1">
    <citation type="submission" date="2015-12" db="EMBL/GenBank/DDBJ databases">
        <title>Draft genome sequence of Moniliophthora roreri, the causal agent of frosty pod rot of cacao.</title>
        <authorList>
            <person name="Aime M.C."/>
            <person name="Diaz-Valderrama J.R."/>
            <person name="Kijpornyongpan T."/>
            <person name="Phillips-Mora W."/>
        </authorList>
    </citation>
    <scope>NUCLEOTIDE SEQUENCE [LARGE SCALE GENOMIC DNA]</scope>
    <source>
        <strain evidence="3 4">MCA 2952</strain>
    </source>
</reference>
<accession>A0A0W0F8U0</accession>
<evidence type="ECO:0000256" key="1">
    <source>
        <dbReference type="SAM" id="MobiDB-lite"/>
    </source>
</evidence>
<feature type="region of interest" description="Disordered" evidence="1">
    <location>
        <begin position="373"/>
        <end position="393"/>
    </location>
</feature>
<feature type="chain" id="PRO_5006901592" description="Glycoside hydrolase family 16 protein" evidence="2">
    <location>
        <begin position="20"/>
        <end position="415"/>
    </location>
</feature>
<dbReference type="InterPro" id="IPR013320">
    <property type="entry name" value="ConA-like_dom_sf"/>
</dbReference>
<proteinExistence type="predicted"/>
<dbReference type="AlphaFoldDB" id="A0A0W0F8U0"/>
<dbReference type="GO" id="GO:0009251">
    <property type="term" value="P:glucan catabolic process"/>
    <property type="evidence" value="ECO:0007669"/>
    <property type="project" value="TreeGrafter"/>
</dbReference>
<dbReference type="PANTHER" id="PTHR10963">
    <property type="entry name" value="GLYCOSYL HYDROLASE-RELATED"/>
    <property type="match status" value="1"/>
</dbReference>
<dbReference type="Proteomes" id="UP000054988">
    <property type="component" value="Unassembled WGS sequence"/>
</dbReference>
<evidence type="ECO:0000313" key="4">
    <source>
        <dbReference type="Proteomes" id="UP000054988"/>
    </source>
</evidence>
<dbReference type="EMBL" id="LATX01002211">
    <property type="protein sequence ID" value="KTB32578.1"/>
    <property type="molecule type" value="Genomic_DNA"/>
</dbReference>
<gene>
    <name evidence="3" type="ORF">WG66_14850</name>
</gene>
<dbReference type="eggNOG" id="ENOG502SKEN">
    <property type="taxonomic scope" value="Eukaryota"/>
</dbReference>
<dbReference type="Pfam" id="PF26113">
    <property type="entry name" value="GH16_XgeA"/>
    <property type="match status" value="1"/>
</dbReference>
<organism evidence="3 4">
    <name type="scientific">Moniliophthora roreri</name>
    <name type="common">Frosty pod rot fungus</name>
    <name type="synonym">Monilia roreri</name>
    <dbReference type="NCBI Taxonomy" id="221103"/>
    <lineage>
        <taxon>Eukaryota</taxon>
        <taxon>Fungi</taxon>
        <taxon>Dikarya</taxon>
        <taxon>Basidiomycota</taxon>
        <taxon>Agaricomycotina</taxon>
        <taxon>Agaricomycetes</taxon>
        <taxon>Agaricomycetidae</taxon>
        <taxon>Agaricales</taxon>
        <taxon>Marasmiineae</taxon>
        <taxon>Marasmiaceae</taxon>
        <taxon>Moniliophthora</taxon>
    </lineage>
</organism>
<keyword evidence="2" id="KW-0732">Signal</keyword>
<sequence>MSQLLAITIWVLQLRTAIGQHRLVQEYSGSDFFSKWEYDGGVARGNAQFVDENTAIQQKLTFVESSTGHAIVRVDNTTSVGAGSFARRNSVRITSKDAYPIGSLIIMDVIHMPYGCSVLPSFRTSGNSITRPHAGEIAIIETEDGISMNPNYMALYTDAGCIQSSYAVQSGSTVERNCSPDLGCRVEQTDPESSGSELAEAGGGIFAAQIDPAGIFIWFWSRGTAPASISKSKAIVDISDWGQASASYLNDTCEVKKHFGPQKLVLDINICAHWAGTSFESLCPGDCNAYVTGDGKNYTNAYWEISYIRVFIDKQSSTVLTTEGAEETASGLATLDTFDVFRPTDSDTGSSTSNSNTPSLVYSTLDGNDITPTTCTPLQVPTDSDSQPRPTSSAIKHSLNITLLPILGSIVAVFM</sequence>
<feature type="region of interest" description="Disordered" evidence="1">
    <location>
        <begin position="344"/>
        <end position="363"/>
    </location>
</feature>
<evidence type="ECO:0000256" key="2">
    <source>
        <dbReference type="SAM" id="SignalP"/>
    </source>
</evidence>
<comment type="caution">
    <text evidence="3">The sequence shown here is derived from an EMBL/GenBank/DDBJ whole genome shotgun (WGS) entry which is preliminary data.</text>
</comment>